<dbReference type="AlphaFoldDB" id="A0A5P8FKJ5"/>
<dbReference type="SUPFAM" id="SSF69304">
    <property type="entry name" value="Tricorn protease N-terminal domain"/>
    <property type="match status" value="1"/>
</dbReference>
<dbReference type="Proteomes" id="UP000271708">
    <property type="component" value="Chromosome"/>
</dbReference>
<dbReference type="RefSeq" id="WP_123091401.1">
    <property type="nucleotide sequence ID" value="NZ_JADALA010000002.1"/>
</dbReference>
<name>A0A5P8FKJ5_9MICO</name>
<dbReference type="KEGG" id="jme:EEW87_002005"/>
<evidence type="ECO:0000313" key="1">
    <source>
        <dbReference type="EMBL" id="QFQ29362.2"/>
    </source>
</evidence>
<organism evidence="1 2">
    <name type="scientific">Janibacter melonis</name>
    <dbReference type="NCBI Taxonomy" id="262209"/>
    <lineage>
        <taxon>Bacteria</taxon>
        <taxon>Bacillati</taxon>
        <taxon>Actinomycetota</taxon>
        <taxon>Actinomycetes</taxon>
        <taxon>Micrococcales</taxon>
        <taxon>Intrasporangiaceae</taxon>
        <taxon>Janibacter</taxon>
    </lineage>
</organism>
<gene>
    <name evidence="1" type="ORF">EEW87_002005</name>
</gene>
<reference evidence="1 2" key="1">
    <citation type="submission" date="2019-09" db="EMBL/GenBank/DDBJ databases">
        <title>Complete Genome Sequence of Janibacter melonis M714 with both human health impact and industrial applications.</title>
        <authorList>
            <person name="Jin M."/>
            <person name="Zhao Q.R."/>
        </authorList>
    </citation>
    <scope>NUCLEOTIDE SEQUENCE [LARGE SCALE GENOMIC DNA]</scope>
    <source>
        <strain evidence="1 2">M714</strain>
    </source>
</reference>
<proteinExistence type="predicted"/>
<dbReference type="EMBL" id="CP044548">
    <property type="protein sequence ID" value="QFQ29362.2"/>
    <property type="molecule type" value="Genomic_DNA"/>
</dbReference>
<protein>
    <submittedName>
        <fullName evidence="1">Uncharacterized protein</fullName>
    </submittedName>
</protein>
<accession>A0A5P8FKJ5</accession>
<sequence length="469" mass="50047">MLNVGTYQEGLVLGSRMKAGYSPYGVAVVYDMASGELRELGTLPGQQSSMATGISGRIVTGVSYDENRENEPFVYDLDTGVMRPLTGQVRDSGSITDISGNRVVGYYSSDFEYRGFIYDLTTGTTQDIPALPGSKYTLPSQIEGDWVIGKSGRAFAYNVATKELRDLGVLPGHTSSAATAMYGTTVVGRSGGIEDQAATITTLGSKQPTRLPGLPSDLRSSAGPINASWIAGSVGYRTPWVASRKTGEVTYLQSPPGDDGLQVIGMDGDVIAGAPADLRAVDRLTLWERRPAVDRVTPSIGGTARVGSKLWAYAGPWGPEGVSVSYQWYRDGKAIAGATGRTRLLTTMDAKSRMSVEVTGRKAGLASQSATSTPTSRVALGVLRAPTPTLSGTPRVGSTLRLYRGAWSPRGVELSQRWYRDGRIIFGEFGPTRKVTSADRGHRITAKVTGRRFGYSNLVKTTAATTRAR</sequence>
<dbReference type="Gene3D" id="2.60.40.2700">
    <property type="match status" value="2"/>
</dbReference>
<evidence type="ECO:0000313" key="2">
    <source>
        <dbReference type="Proteomes" id="UP000271708"/>
    </source>
</evidence>